<evidence type="ECO:0008006" key="3">
    <source>
        <dbReference type="Google" id="ProtNLM"/>
    </source>
</evidence>
<name>A0A1G1WH88_9BACT</name>
<dbReference type="SUPFAM" id="SSF52540">
    <property type="entry name" value="P-loop containing nucleoside triphosphate hydrolases"/>
    <property type="match status" value="1"/>
</dbReference>
<comment type="caution">
    <text evidence="1">The sequence shown here is derived from an EMBL/GenBank/DDBJ whole genome shotgun (WGS) entry which is preliminary data.</text>
</comment>
<dbReference type="Gene3D" id="3.40.50.300">
    <property type="entry name" value="P-loop containing nucleotide triphosphate hydrolases"/>
    <property type="match status" value="1"/>
</dbReference>
<sequence>MVGLPVSGKTTLIHKLTDKFPLTILSEEDMSAFLSPGATIFQRNSPEVFQLALKTIELLVRMDKACIYDANVKTMEQRKLIKQVVEDAGGSYTLIYLNCSKEGCYKRLQKHNLAVEGGEAKGFILNKDLFEFETSSTDLPTTEEAHLVYNSEDPESSYQLFPQVEKIINGK</sequence>
<dbReference type="InterPro" id="IPR027417">
    <property type="entry name" value="P-loop_NTPase"/>
</dbReference>
<protein>
    <recommendedName>
        <fullName evidence="3">ATP-binding protein</fullName>
    </recommendedName>
</protein>
<dbReference type="EMBL" id="MHCU01000049">
    <property type="protein sequence ID" value="OGY27089.1"/>
    <property type="molecule type" value="Genomic_DNA"/>
</dbReference>
<accession>A0A1G1WH88</accession>
<reference evidence="1 2" key="1">
    <citation type="journal article" date="2016" name="Nat. Commun.">
        <title>Thousands of microbial genomes shed light on interconnected biogeochemical processes in an aquifer system.</title>
        <authorList>
            <person name="Anantharaman K."/>
            <person name="Brown C.T."/>
            <person name="Hug L.A."/>
            <person name="Sharon I."/>
            <person name="Castelle C.J."/>
            <person name="Probst A.J."/>
            <person name="Thomas B.C."/>
            <person name="Singh A."/>
            <person name="Wilkins M.J."/>
            <person name="Karaoz U."/>
            <person name="Brodie E.L."/>
            <person name="Williams K.H."/>
            <person name="Hubbard S.S."/>
            <person name="Banfield J.F."/>
        </authorList>
    </citation>
    <scope>NUCLEOTIDE SEQUENCE [LARGE SCALE GENOMIC DNA]</scope>
</reference>
<gene>
    <name evidence="1" type="ORF">A2Z42_01810</name>
</gene>
<dbReference type="AlphaFoldDB" id="A0A1G1WH88"/>
<organism evidence="1 2">
    <name type="scientific">Candidatus Woykebacteria bacterium RBG_19FT_COMBO_43_10</name>
    <dbReference type="NCBI Taxonomy" id="1802598"/>
    <lineage>
        <taxon>Bacteria</taxon>
        <taxon>Candidatus Woykeibacteriota</taxon>
    </lineage>
</organism>
<evidence type="ECO:0000313" key="2">
    <source>
        <dbReference type="Proteomes" id="UP000176645"/>
    </source>
</evidence>
<dbReference type="Proteomes" id="UP000176645">
    <property type="component" value="Unassembled WGS sequence"/>
</dbReference>
<evidence type="ECO:0000313" key="1">
    <source>
        <dbReference type="EMBL" id="OGY27089.1"/>
    </source>
</evidence>
<dbReference type="Pfam" id="PF13671">
    <property type="entry name" value="AAA_33"/>
    <property type="match status" value="1"/>
</dbReference>
<proteinExistence type="predicted"/>